<proteinExistence type="predicted"/>
<feature type="domain" description="PIN" evidence="1">
    <location>
        <begin position="15"/>
        <end position="127"/>
    </location>
</feature>
<evidence type="ECO:0000259" key="1">
    <source>
        <dbReference type="Pfam" id="PF01850"/>
    </source>
</evidence>
<dbReference type="InterPro" id="IPR002716">
    <property type="entry name" value="PIN_dom"/>
</dbReference>
<dbReference type="KEGG" id="dli:dnl_56180"/>
<dbReference type="Proteomes" id="UP000663720">
    <property type="component" value="Chromosome"/>
</dbReference>
<dbReference type="AlphaFoldDB" id="A0A975BD90"/>
<gene>
    <name evidence="2" type="ORF">dnl_56180</name>
</gene>
<evidence type="ECO:0000313" key="3">
    <source>
        <dbReference type="Proteomes" id="UP000663720"/>
    </source>
</evidence>
<dbReference type="SUPFAM" id="SSF88723">
    <property type="entry name" value="PIN domain-like"/>
    <property type="match status" value="1"/>
</dbReference>
<evidence type="ECO:0000313" key="2">
    <source>
        <dbReference type="EMBL" id="QTA83222.1"/>
    </source>
</evidence>
<name>A0A975BD90_9BACT</name>
<accession>A0A975BD90</accession>
<sequence length="145" mass="16853">MKFMTALENEKKSCFIDSNIWLYAFIDSQDLDKSIIARTIIQNNDISISTQVVNEVCINLIKKAQFPEPKIQQLIDNFYNKYTIIEFNNEIIKNASVIRQQQCFSFWDSLILSSALHSEAELLYSEDMHDGFIIESTTIVNPFTR</sequence>
<reference evidence="2" key="1">
    <citation type="journal article" date="2021" name="Microb. Physiol.">
        <title>Proteogenomic Insights into the Physiology of Marine, Sulfate-Reducing, Filamentous Desulfonema limicola and Desulfonema magnum.</title>
        <authorList>
            <person name="Schnaars V."/>
            <person name="Wohlbrand L."/>
            <person name="Scheve S."/>
            <person name="Hinrichs C."/>
            <person name="Reinhardt R."/>
            <person name="Rabus R."/>
        </authorList>
    </citation>
    <scope>NUCLEOTIDE SEQUENCE</scope>
    <source>
        <strain evidence="2">5ac10</strain>
    </source>
</reference>
<keyword evidence="3" id="KW-1185">Reference proteome</keyword>
<dbReference type="CDD" id="cd18692">
    <property type="entry name" value="PIN_VapC-like"/>
    <property type="match status" value="1"/>
</dbReference>
<organism evidence="2 3">
    <name type="scientific">Desulfonema limicola</name>
    <dbReference type="NCBI Taxonomy" id="45656"/>
    <lineage>
        <taxon>Bacteria</taxon>
        <taxon>Pseudomonadati</taxon>
        <taxon>Thermodesulfobacteriota</taxon>
        <taxon>Desulfobacteria</taxon>
        <taxon>Desulfobacterales</taxon>
        <taxon>Desulfococcaceae</taxon>
        <taxon>Desulfonema</taxon>
    </lineage>
</organism>
<dbReference type="EMBL" id="CP061799">
    <property type="protein sequence ID" value="QTA83222.1"/>
    <property type="molecule type" value="Genomic_DNA"/>
</dbReference>
<dbReference type="Gene3D" id="3.40.50.1010">
    <property type="entry name" value="5'-nuclease"/>
    <property type="match status" value="1"/>
</dbReference>
<protein>
    <submittedName>
        <fullName evidence="2">PIN domain-containing protein</fullName>
    </submittedName>
</protein>
<dbReference type="InterPro" id="IPR029060">
    <property type="entry name" value="PIN-like_dom_sf"/>
</dbReference>
<dbReference type="Pfam" id="PF01850">
    <property type="entry name" value="PIN"/>
    <property type="match status" value="1"/>
</dbReference>